<feature type="transmembrane region" description="Helical" evidence="1">
    <location>
        <begin position="26"/>
        <end position="45"/>
    </location>
</feature>
<keyword evidence="1" id="KW-0812">Transmembrane</keyword>
<feature type="transmembrane region" description="Helical" evidence="1">
    <location>
        <begin position="57"/>
        <end position="77"/>
    </location>
</feature>
<keyword evidence="1" id="KW-0472">Membrane</keyword>
<sequence length="93" mass="10028">MTQNGHSDDGLRSLYRAARAMTTSPLLYIGAVTVVVGNELAELLVEGGYVPETVGALALFPIALGLLYAQLLVLASYRRRRDAEPPRRCGVDP</sequence>
<keyword evidence="1" id="KW-1133">Transmembrane helix</keyword>
<dbReference type="Proteomes" id="UP001597034">
    <property type="component" value="Unassembled WGS sequence"/>
</dbReference>
<name>A0ABD6DHN0_9EURY</name>
<dbReference type="RefSeq" id="WP_256399614.1">
    <property type="nucleotide sequence ID" value="NZ_JANHJR010000002.1"/>
</dbReference>
<comment type="caution">
    <text evidence="2">The sequence shown here is derived from an EMBL/GenBank/DDBJ whole genome shotgun (WGS) entry which is preliminary data.</text>
</comment>
<organism evidence="2 3">
    <name type="scientific">Haloarchaeobius litoreus</name>
    <dbReference type="NCBI Taxonomy" id="755306"/>
    <lineage>
        <taxon>Archaea</taxon>
        <taxon>Methanobacteriati</taxon>
        <taxon>Methanobacteriota</taxon>
        <taxon>Stenosarchaea group</taxon>
        <taxon>Halobacteria</taxon>
        <taxon>Halobacteriales</taxon>
        <taxon>Halorubellaceae</taxon>
        <taxon>Haloarchaeobius</taxon>
    </lineage>
</organism>
<evidence type="ECO:0000313" key="2">
    <source>
        <dbReference type="EMBL" id="MFD1644341.1"/>
    </source>
</evidence>
<proteinExistence type="predicted"/>
<gene>
    <name evidence="2" type="ORF">ACFSBL_01460</name>
</gene>
<evidence type="ECO:0000256" key="1">
    <source>
        <dbReference type="SAM" id="Phobius"/>
    </source>
</evidence>
<keyword evidence="3" id="KW-1185">Reference proteome</keyword>
<dbReference type="AlphaFoldDB" id="A0ABD6DHN0"/>
<protein>
    <submittedName>
        <fullName evidence="2">Uncharacterized protein</fullName>
    </submittedName>
</protein>
<accession>A0ABD6DHN0</accession>
<dbReference type="EMBL" id="JBHUDO010000001">
    <property type="protein sequence ID" value="MFD1644341.1"/>
    <property type="molecule type" value="Genomic_DNA"/>
</dbReference>
<reference evidence="2 3" key="1">
    <citation type="journal article" date="2019" name="Int. J. Syst. Evol. Microbiol.">
        <title>The Global Catalogue of Microorganisms (GCM) 10K type strain sequencing project: providing services to taxonomists for standard genome sequencing and annotation.</title>
        <authorList>
            <consortium name="The Broad Institute Genomics Platform"/>
            <consortium name="The Broad Institute Genome Sequencing Center for Infectious Disease"/>
            <person name="Wu L."/>
            <person name="Ma J."/>
        </authorList>
    </citation>
    <scope>NUCLEOTIDE SEQUENCE [LARGE SCALE GENOMIC DNA]</scope>
    <source>
        <strain evidence="2 3">CGMCC 1.10390</strain>
    </source>
</reference>
<evidence type="ECO:0000313" key="3">
    <source>
        <dbReference type="Proteomes" id="UP001597034"/>
    </source>
</evidence>